<keyword evidence="3" id="KW-1185">Reference proteome</keyword>
<keyword evidence="1" id="KW-0472">Membrane</keyword>
<keyword evidence="1" id="KW-0812">Transmembrane</keyword>
<dbReference type="EMBL" id="JAYKXN010000003">
    <property type="protein sequence ID" value="KAK7303128.1"/>
    <property type="molecule type" value="Genomic_DNA"/>
</dbReference>
<feature type="transmembrane region" description="Helical" evidence="1">
    <location>
        <begin position="43"/>
        <end position="64"/>
    </location>
</feature>
<keyword evidence="1" id="KW-1133">Transmembrane helix</keyword>
<dbReference type="Proteomes" id="UP001359559">
    <property type="component" value="Unassembled WGS sequence"/>
</dbReference>
<evidence type="ECO:0000313" key="3">
    <source>
        <dbReference type="Proteomes" id="UP001359559"/>
    </source>
</evidence>
<gene>
    <name evidence="2" type="ORF">RJT34_14029</name>
</gene>
<sequence length="67" mass="7531">MLSITSKALYLKISRGWQGAGWRILRIPPFHYRLRLRGFREPNIVLGAYLISSVLALLSGYVGLISA</sequence>
<evidence type="ECO:0000313" key="2">
    <source>
        <dbReference type="EMBL" id="KAK7303128.1"/>
    </source>
</evidence>
<proteinExistence type="predicted"/>
<dbReference type="AlphaFoldDB" id="A0AAN9JQ06"/>
<reference evidence="2 3" key="1">
    <citation type="submission" date="2024-01" db="EMBL/GenBank/DDBJ databases">
        <title>The genomes of 5 underutilized Papilionoideae crops provide insights into root nodulation and disease resistance.</title>
        <authorList>
            <person name="Yuan L."/>
        </authorList>
    </citation>
    <scope>NUCLEOTIDE SEQUENCE [LARGE SCALE GENOMIC DNA]</scope>
    <source>
        <strain evidence="2">LY-2023</strain>
        <tissue evidence="2">Leaf</tissue>
    </source>
</reference>
<evidence type="ECO:0000256" key="1">
    <source>
        <dbReference type="SAM" id="Phobius"/>
    </source>
</evidence>
<protein>
    <submittedName>
        <fullName evidence="2">Uncharacterized protein</fullName>
    </submittedName>
</protein>
<accession>A0AAN9JQ06</accession>
<comment type="caution">
    <text evidence="2">The sequence shown here is derived from an EMBL/GenBank/DDBJ whole genome shotgun (WGS) entry which is preliminary data.</text>
</comment>
<name>A0AAN9JQ06_CLITE</name>
<organism evidence="2 3">
    <name type="scientific">Clitoria ternatea</name>
    <name type="common">Butterfly pea</name>
    <dbReference type="NCBI Taxonomy" id="43366"/>
    <lineage>
        <taxon>Eukaryota</taxon>
        <taxon>Viridiplantae</taxon>
        <taxon>Streptophyta</taxon>
        <taxon>Embryophyta</taxon>
        <taxon>Tracheophyta</taxon>
        <taxon>Spermatophyta</taxon>
        <taxon>Magnoliopsida</taxon>
        <taxon>eudicotyledons</taxon>
        <taxon>Gunneridae</taxon>
        <taxon>Pentapetalae</taxon>
        <taxon>rosids</taxon>
        <taxon>fabids</taxon>
        <taxon>Fabales</taxon>
        <taxon>Fabaceae</taxon>
        <taxon>Papilionoideae</taxon>
        <taxon>50 kb inversion clade</taxon>
        <taxon>NPAAA clade</taxon>
        <taxon>indigoferoid/millettioid clade</taxon>
        <taxon>Phaseoleae</taxon>
        <taxon>Clitoria</taxon>
    </lineage>
</organism>